<keyword evidence="2" id="KW-1185">Reference proteome</keyword>
<reference evidence="2" key="1">
    <citation type="submission" date="2013-06" db="EMBL/GenBank/DDBJ databases">
        <authorList>
            <person name="Zhao Q."/>
        </authorList>
    </citation>
    <scope>NUCLEOTIDE SEQUENCE</scope>
    <source>
        <strain evidence="2">cv. W1943</strain>
    </source>
</reference>
<accession>A0A0E0RCX6</accession>
<evidence type="ECO:0000313" key="1">
    <source>
        <dbReference type="EnsemblPlants" id="ORUFI12G01170.1"/>
    </source>
</evidence>
<protein>
    <submittedName>
        <fullName evidence="1">Uncharacterized protein</fullName>
    </submittedName>
</protein>
<evidence type="ECO:0000313" key="2">
    <source>
        <dbReference type="Proteomes" id="UP000008022"/>
    </source>
</evidence>
<reference evidence="1" key="2">
    <citation type="submission" date="2015-06" db="UniProtKB">
        <authorList>
            <consortium name="EnsemblPlants"/>
        </authorList>
    </citation>
    <scope>IDENTIFICATION</scope>
</reference>
<name>A0A0E0RCX6_ORYRU</name>
<dbReference type="Proteomes" id="UP000008022">
    <property type="component" value="Unassembled WGS sequence"/>
</dbReference>
<dbReference type="AlphaFoldDB" id="A0A0E0RCX6"/>
<dbReference type="Gramene" id="ORUFI12G01170.1">
    <property type="protein sequence ID" value="ORUFI12G01170.1"/>
    <property type="gene ID" value="ORUFI12G01170"/>
</dbReference>
<sequence>MARRRVSAGAASTPIHQIGIQGRTTKALHGCSVNTQVQLWLKHLTMMDINGGSMELLQLSPELGEKANCGRWVEGFGAERVEAGWVPRWQGRRGGARGGRRAVGLVLAAEKARAQCRGTDGEGRTAAEEDRQIQGLILARVSAAAVAREQAESAAQHNEKVELE</sequence>
<dbReference type="HOGENOM" id="CLU_1621683_0_0_1"/>
<dbReference type="EnsemblPlants" id="ORUFI12G01170.1">
    <property type="protein sequence ID" value="ORUFI12G01170.1"/>
    <property type="gene ID" value="ORUFI12G01170"/>
</dbReference>
<organism evidence="1 2">
    <name type="scientific">Oryza rufipogon</name>
    <name type="common">Brownbeard rice</name>
    <name type="synonym">Asian wild rice</name>
    <dbReference type="NCBI Taxonomy" id="4529"/>
    <lineage>
        <taxon>Eukaryota</taxon>
        <taxon>Viridiplantae</taxon>
        <taxon>Streptophyta</taxon>
        <taxon>Embryophyta</taxon>
        <taxon>Tracheophyta</taxon>
        <taxon>Spermatophyta</taxon>
        <taxon>Magnoliopsida</taxon>
        <taxon>Liliopsida</taxon>
        <taxon>Poales</taxon>
        <taxon>Poaceae</taxon>
        <taxon>BOP clade</taxon>
        <taxon>Oryzoideae</taxon>
        <taxon>Oryzeae</taxon>
        <taxon>Oryzinae</taxon>
        <taxon>Oryza</taxon>
    </lineage>
</organism>
<proteinExistence type="predicted"/>